<dbReference type="AlphaFoldDB" id="D4AME9"/>
<keyword evidence="2" id="KW-0812">Transmembrane</keyword>
<dbReference type="eggNOG" id="ENOG502RQ9M">
    <property type="taxonomic scope" value="Eukaryota"/>
</dbReference>
<feature type="region of interest" description="Disordered" evidence="1">
    <location>
        <begin position="375"/>
        <end position="396"/>
    </location>
</feature>
<name>D4AME9_ARTBC</name>
<feature type="region of interest" description="Disordered" evidence="1">
    <location>
        <begin position="32"/>
        <end position="64"/>
    </location>
</feature>
<sequence>MEAAKGSESPRRSRSRWLCLKGGCSVPRIVSMHSTPKQRARSQTPKARAADQKRVQRTGAGKRSASEIYTEIRELDGVKGPPQIVMSPSTLWALAASTCHIYYGHRLPIINANINPTAVSEASEASEATDADQRPWLAWPYEACGGASPHLGLPFYPFFLLFCFFPSFLFWLFSSPFLLQISTLNYKLLSIENICGVCGSARAMGIRLSQLPREQRRKRSLLGPSPGRFFGSEAEPDDADEPFGNMVREGLQYGEQGRSGEAGEQIVANQTLRAKFDLTITRWLNYGKNHSRTLYSVRCLYHPVFPGAGAGASHIIILRLGRIEMENPSFSALFTPELSLFLLCLSPIGSFDAYDEAAAAAAAVQVVPGTTPLMYLPTPPPPPPPPPLPPPASPRFTLSLLSSSLDPRHSRPLYTRNQGL</sequence>
<accession>D4AME9</accession>
<feature type="transmembrane region" description="Helical" evidence="2">
    <location>
        <begin position="155"/>
        <end position="179"/>
    </location>
</feature>
<keyword evidence="2" id="KW-1133">Transmembrane helix</keyword>
<evidence type="ECO:0000313" key="3">
    <source>
        <dbReference type="EMBL" id="EFE35360.1"/>
    </source>
</evidence>
<dbReference type="GeneID" id="9523913"/>
<keyword evidence="4" id="KW-1185">Reference proteome</keyword>
<proteinExistence type="predicted"/>
<keyword evidence="2" id="KW-0472">Membrane</keyword>
<comment type="caution">
    <text evidence="3">The sequence shown here is derived from an EMBL/GenBank/DDBJ whole genome shotgun (WGS) entry which is preliminary data.</text>
</comment>
<feature type="compositionally biased region" description="Pro residues" evidence="1">
    <location>
        <begin position="377"/>
        <end position="393"/>
    </location>
</feature>
<feature type="compositionally biased region" description="Polar residues" evidence="1">
    <location>
        <begin position="32"/>
        <end position="45"/>
    </location>
</feature>
<evidence type="ECO:0000256" key="1">
    <source>
        <dbReference type="SAM" id="MobiDB-lite"/>
    </source>
</evidence>
<dbReference type="Proteomes" id="UP000008866">
    <property type="component" value="Unassembled WGS sequence"/>
</dbReference>
<evidence type="ECO:0000313" key="4">
    <source>
        <dbReference type="Proteomes" id="UP000008866"/>
    </source>
</evidence>
<protein>
    <submittedName>
        <fullName evidence="3">Uncharacterized protein</fullName>
    </submittedName>
</protein>
<organism evidence="3 4">
    <name type="scientific">Arthroderma benhamiae (strain ATCC MYA-4681 / CBS 112371)</name>
    <name type="common">Trichophyton mentagrophytes</name>
    <dbReference type="NCBI Taxonomy" id="663331"/>
    <lineage>
        <taxon>Eukaryota</taxon>
        <taxon>Fungi</taxon>
        <taxon>Dikarya</taxon>
        <taxon>Ascomycota</taxon>
        <taxon>Pezizomycotina</taxon>
        <taxon>Eurotiomycetes</taxon>
        <taxon>Eurotiomycetidae</taxon>
        <taxon>Onygenales</taxon>
        <taxon>Arthrodermataceae</taxon>
        <taxon>Trichophyton</taxon>
    </lineage>
</organism>
<dbReference type="RefSeq" id="XP_003016005.1">
    <property type="nucleotide sequence ID" value="XM_003015959.1"/>
</dbReference>
<evidence type="ECO:0000256" key="2">
    <source>
        <dbReference type="SAM" id="Phobius"/>
    </source>
</evidence>
<gene>
    <name evidence="3" type="ORF">ARB_05402</name>
</gene>
<dbReference type="EMBL" id="ABSU01000003">
    <property type="protein sequence ID" value="EFE35360.1"/>
    <property type="molecule type" value="Genomic_DNA"/>
</dbReference>
<reference evidence="4" key="1">
    <citation type="journal article" date="2011" name="Genome Biol.">
        <title>Comparative and functional genomics provide insights into the pathogenicity of dermatophytic fungi.</title>
        <authorList>
            <person name="Burmester A."/>
            <person name="Shelest E."/>
            <person name="Gloeckner G."/>
            <person name="Heddergott C."/>
            <person name="Schindler S."/>
            <person name="Staib P."/>
            <person name="Heidel A."/>
            <person name="Felder M."/>
            <person name="Petzold A."/>
            <person name="Szafranski K."/>
            <person name="Feuermann M."/>
            <person name="Pedruzzi I."/>
            <person name="Priebe S."/>
            <person name="Groth M."/>
            <person name="Winkler R."/>
            <person name="Li W."/>
            <person name="Kniemeyer O."/>
            <person name="Schroeckh V."/>
            <person name="Hertweck C."/>
            <person name="Hube B."/>
            <person name="White T.C."/>
            <person name="Platzer M."/>
            <person name="Guthke R."/>
            <person name="Heitman J."/>
            <person name="Woestemeyer J."/>
            <person name="Zipfel P.F."/>
            <person name="Monod M."/>
            <person name="Brakhage A.A."/>
        </authorList>
    </citation>
    <scope>NUCLEOTIDE SEQUENCE [LARGE SCALE GENOMIC DNA]</scope>
    <source>
        <strain evidence="4">ATCC MYA-4681 / CBS 112371</strain>
    </source>
</reference>
<dbReference type="KEGG" id="abe:ARB_05402"/>
<dbReference type="HOGENOM" id="CLU_653762_0_0_1"/>